<comment type="caution">
    <text evidence="1">The sequence shown here is derived from an EMBL/GenBank/DDBJ whole genome shotgun (WGS) entry which is preliminary data.</text>
</comment>
<proteinExistence type="predicted"/>
<dbReference type="Proteomes" id="UP000231019">
    <property type="component" value="Unassembled WGS sequence"/>
</dbReference>
<sequence>MSEFELLDFDDEPVQGTAGVDAYFWASARERRDFHQEALQQSDAQKWAALISQLDCLPDDLRQKLHAAFPALPELSLADAACLLESLQPLLPNLQTGDPALHLYHGVAAEHFLKFARS</sequence>
<protein>
    <submittedName>
        <fullName evidence="1">Uncharacterized protein</fullName>
    </submittedName>
</protein>
<organism evidence="1 2">
    <name type="scientific">bacterium (Candidatus Blackallbacteria) CG17_big_fil_post_rev_8_21_14_2_50_48_46</name>
    <dbReference type="NCBI Taxonomy" id="2014261"/>
    <lineage>
        <taxon>Bacteria</taxon>
        <taxon>Candidatus Blackallbacteria</taxon>
    </lineage>
</organism>
<name>A0A2M7FYV8_9BACT</name>
<dbReference type="AlphaFoldDB" id="A0A2M7FYV8"/>
<dbReference type="EMBL" id="PFFQ01000059">
    <property type="protein sequence ID" value="PIW14488.1"/>
    <property type="molecule type" value="Genomic_DNA"/>
</dbReference>
<evidence type="ECO:0000313" key="1">
    <source>
        <dbReference type="EMBL" id="PIW14488.1"/>
    </source>
</evidence>
<gene>
    <name evidence="1" type="ORF">COW36_20830</name>
</gene>
<evidence type="ECO:0000313" key="2">
    <source>
        <dbReference type="Proteomes" id="UP000231019"/>
    </source>
</evidence>
<reference evidence="1 2" key="1">
    <citation type="submission" date="2017-09" db="EMBL/GenBank/DDBJ databases">
        <title>Depth-based differentiation of microbial function through sediment-hosted aquifers and enrichment of novel symbionts in the deep terrestrial subsurface.</title>
        <authorList>
            <person name="Probst A.J."/>
            <person name="Ladd B."/>
            <person name="Jarett J.K."/>
            <person name="Geller-Mcgrath D.E."/>
            <person name="Sieber C.M."/>
            <person name="Emerson J.B."/>
            <person name="Anantharaman K."/>
            <person name="Thomas B.C."/>
            <person name="Malmstrom R."/>
            <person name="Stieglmeier M."/>
            <person name="Klingl A."/>
            <person name="Woyke T."/>
            <person name="Ryan C.M."/>
            <person name="Banfield J.F."/>
        </authorList>
    </citation>
    <scope>NUCLEOTIDE SEQUENCE [LARGE SCALE GENOMIC DNA]</scope>
    <source>
        <strain evidence="1">CG17_big_fil_post_rev_8_21_14_2_50_48_46</strain>
    </source>
</reference>
<accession>A0A2M7FYV8</accession>